<feature type="transmembrane region" description="Helical" evidence="6">
    <location>
        <begin position="56"/>
        <end position="75"/>
    </location>
</feature>
<dbReference type="PANTHER" id="PTHR31114:SF3">
    <property type="entry name" value="SERPENTINE RECEPTOR CLASS GAMMA-RELATED"/>
    <property type="match status" value="1"/>
</dbReference>
<dbReference type="PIR" id="T33262">
    <property type="entry name" value="T33262"/>
</dbReference>
<evidence type="ECO:0000313" key="9">
    <source>
        <dbReference type="WormBase" id="C24B9.7"/>
    </source>
</evidence>
<dbReference type="UCSC" id="C24B9.7">
    <property type="organism name" value="c. elegans"/>
</dbReference>
<dbReference type="EMBL" id="BX284605">
    <property type="protein sequence ID" value="CCD65466.1"/>
    <property type="molecule type" value="Genomic_DNA"/>
</dbReference>
<feature type="transmembrane region" description="Helical" evidence="6">
    <location>
        <begin position="105"/>
        <end position="125"/>
    </location>
</feature>
<name>O76435_CAEEL</name>
<evidence type="ECO:0000256" key="5">
    <source>
        <dbReference type="ARBA" id="ARBA00023136"/>
    </source>
</evidence>
<reference evidence="7 8" key="1">
    <citation type="journal article" date="1998" name="Science">
        <title>Genome sequence of the nematode C. elegans: a platform for investigating biology.</title>
        <authorList>
            <consortium name="The C. elegans sequencing consortium"/>
            <person name="Sulson J.E."/>
            <person name="Waterston R."/>
        </authorList>
    </citation>
    <scope>NUCLEOTIDE SEQUENCE [LARGE SCALE GENOMIC DNA]</scope>
    <source>
        <strain evidence="7 8">Bristol N2</strain>
    </source>
</reference>
<dbReference type="GO" id="GO:0004888">
    <property type="term" value="F:transmembrane signaling receptor activity"/>
    <property type="evidence" value="ECO:0007669"/>
    <property type="project" value="InterPro"/>
</dbReference>
<comment type="subcellular location">
    <subcellularLocation>
        <location evidence="1">Membrane</location>
        <topology evidence="1">Multi-pass membrane protein</topology>
    </subcellularLocation>
</comment>
<dbReference type="GeneID" id="353475"/>
<feature type="transmembrane region" description="Helical" evidence="6">
    <location>
        <begin position="26"/>
        <end position="44"/>
    </location>
</feature>
<dbReference type="FunCoup" id="O76435">
    <property type="interactions" value="14"/>
</dbReference>
<gene>
    <name evidence="7 9" type="primary">srg-59</name>
    <name evidence="9" type="ORF">C24B9.7</name>
    <name evidence="7" type="ORF">CELE_C24B9.7</name>
</gene>
<sequence length="315" mass="36149">MAQTVTTSLESVQPDPAAQFMTATQLIYGVPSITLMLFFLFYLGNSKIYTNSFYRIVQISLLVNISCFANTWFAIRLEKHPSCIFMLKWIETFLPGALTLAKYHAYWFMHMQFLTTAILSVHRILTVMFAGKFERFCYRWYPAIGISMFVYSHLPKLLWPGFTFEVHIVNGTLMKTRFNLVYVNAININAIFSSIYFILILTIGIATVVLVTKKLKAVNLPTDRISKKLTRLALVYCFLYTGILLWSVIASIDSSFPFLPAFIVNHNFTLLTYLSDIMTLSLPYILIAFDSNIQQQVFRKKRRVISVVATSAMMS</sequence>
<accession>O76435</accession>
<dbReference type="AGR" id="WB:WBGene00005216"/>
<evidence type="ECO:0000256" key="6">
    <source>
        <dbReference type="RuleBase" id="RU280813"/>
    </source>
</evidence>
<proteinExistence type="inferred from homology"/>
<dbReference type="KEGG" id="cel:CELE_C24B9.7"/>
<dbReference type="PANTHER" id="PTHR31114">
    <property type="entry name" value="SERPENTINE RECEPTOR CLASS GAMMA"/>
    <property type="match status" value="1"/>
</dbReference>
<comment type="similarity">
    <text evidence="2 6">Belongs to the nematode receptor-like protein srg family.</text>
</comment>
<dbReference type="HOGENOM" id="CLU_076972_0_0_1"/>
<dbReference type="GO" id="GO:0007606">
    <property type="term" value="P:sensory perception of chemical stimulus"/>
    <property type="evidence" value="ECO:0007669"/>
    <property type="project" value="UniProtKB-UniRule"/>
</dbReference>
<dbReference type="InParanoid" id="O76435"/>
<dbReference type="RefSeq" id="NP_872217.1">
    <property type="nucleotide sequence ID" value="NM_182417.1"/>
</dbReference>
<dbReference type="PaxDb" id="6239-C24B9.7"/>
<dbReference type="CTD" id="353475"/>
<evidence type="ECO:0000256" key="3">
    <source>
        <dbReference type="ARBA" id="ARBA00022692"/>
    </source>
</evidence>
<keyword evidence="4 6" id="KW-1133">Transmembrane helix</keyword>
<keyword evidence="3 6" id="KW-0812">Transmembrane</keyword>
<dbReference type="OMA" id="FLWINTW"/>
<dbReference type="Proteomes" id="UP000001940">
    <property type="component" value="Chromosome V"/>
</dbReference>
<dbReference type="OrthoDB" id="5887742at2759"/>
<keyword evidence="8" id="KW-1185">Reference proteome</keyword>
<evidence type="ECO:0000313" key="8">
    <source>
        <dbReference type="Proteomes" id="UP000001940"/>
    </source>
</evidence>
<dbReference type="GO" id="GO:0016020">
    <property type="term" value="C:membrane"/>
    <property type="evidence" value="ECO:0007669"/>
    <property type="project" value="UniProtKB-SubCell"/>
</dbReference>
<protein>
    <recommendedName>
        <fullName evidence="6">Serpentine receptor class gamma</fullName>
    </recommendedName>
</protein>
<keyword evidence="7" id="KW-0675">Receptor</keyword>
<feature type="transmembrane region" description="Helical" evidence="6">
    <location>
        <begin position="232"/>
        <end position="252"/>
    </location>
</feature>
<dbReference type="AlphaFoldDB" id="O76435"/>
<organism evidence="7 8">
    <name type="scientific">Caenorhabditis elegans</name>
    <dbReference type="NCBI Taxonomy" id="6239"/>
    <lineage>
        <taxon>Eukaryota</taxon>
        <taxon>Metazoa</taxon>
        <taxon>Ecdysozoa</taxon>
        <taxon>Nematoda</taxon>
        <taxon>Chromadorea</taxon>
        <taxon>Rhabditida</taxon>
        <taxon>Rhabditina</taxon>
        <taxon>Rhabditomorpha</taxon>
        <taxon>Rhabditoidea</taxon>
        <taxon>Rhabditidae</taxon>
        <taxon>Peloderinae</taxon>
        <taxon>Caenorhabditis</taxon>
    </lineage>
</organism>
<feature type="transmembrane region" description="Helical" evidence="6">
    <location>
        <begin position="137"/>
        <end position="154"/>
    </location>
</feature>
<keyword evidence="5 6" id="KW-0472">Membrane</keyword>
<dbReference type="eggNOG" id="ENOG502TI5B">
    <property type="taxonomic scope" value="Eukaryota"/>
</dbReference>
<evidence type="ECO:0000256" key="1">
    <source>
        <dbReference type="ARBA" id="ARBA00004141"/>
    </source>
</evidence>
<dbReference type="PhylomeDB" id="O76435"/>
<dbReference type="WormBase" id="C24B9.7">
    <property type="protein sequence ID" value="CE33276"/>
    <property type="gene ID" value="WBGene00005216"/>
    <property type="gene designation" value="srg-59"/>
</dbReference>
<feature type="transmembrane region" description="Helical" evidence="6">
    <location>
        <begin position="272"/>
        <end position="293"/>
    </location>
</feature>
<evidence type="ECO:0000256" key="2">
    <source>
        <dbReference type="ARBA" id="ARBA00005692"/>
    </source>
</evidence>
<dbReference type="Pfam" id="PF02118">
    <property type="entry name" value="Srg"/>
    <property type="match status" value="1"/>
</dbReference>
<evidence type="ECO:0000313" key="7">
    <source>
        <dbReference type="EMBL" id="CCD65466.1"/>
    </source>
</evidence>
<evidence type="ECO:0000256" key="4">
    <source>
        <dbReference type="ARBA" id="ARBA00022989"/>
    </source>
</evidence>
<feature type="transmembrane region" description="Helical" evidence="6">
    <location>
        <begin position="190"/>
        <end position="211"/>
    </location>
</feature>
<dbReference type="InterPro" id="IPR000609">
    <property type="entry name" value="7TM_GPCR_serpentine_rcpt_Srg"/>
</dbReference>
<dbReference type="InterPro" id="IPR052880">
    <property type="entry name" value="NRL-Serpentine_Class_Gamma"/>
</dbReference>